<keyword evidence="3 9" id="KW-0812">Transmembrane</keyword>
<comment type="subcellular location">
    <subcellularLocation>
        <location evidence="1">Cell membrane</location>
        <topology evidence="1">Multi-pass membrane protein</topology>
    </subcellularLocation>
</comment>
<keyword evidence="4 10" id="KW-1133">Transmembrane helix</keyword>
<dbReference type="PANTHER" id="PTHR24231">
    <property type="entry name" value="PURINOCEPTOR-RELATED G-PROTEIN COUPLED RECEPTOR"/>
    <property type="match status" value="1"/>
</dbReference>
<comment type="similarity">
    <text evidence="9">Belongs to the G-protein coupled receptor 1 family.</text>
</comment>
<evidence type="ECO:0000259" key="11">
    <source>
        <dbReference type="PROSITE" id="PS50262"/>
    </source>
</evidence>
<dbReference type="SUPFAM" id="SSF81321">
    <property type="entry name" value="Family A G protein-coupled receptor-like"/>
    <property type="match status" value="1"/>
</dbReference>
<dbReference type="Gene3D" id="1.20.1070.10">
    <property type="entry name" value="Rhodopsin 7-helix transmembrane proteins"/>
    <property type="match status" value="1"/>
</dbReference>
<evidence type="ECO:0000256" key="6">
    <source>
        <dbReference type="ARBA" id="ARBA00023136"/>
    </source>
</evidence>
<feature type="transmembrane region" description="Helical" evidence="10">
    <location>
        <begin position="58"/>
        <end position="82"/>
    </location>
</feature>
<evidence type="ECO:0000256" key="3">
    <source>
        <dbReference type="ARBA" id="ARBA00022692"/>
    </source>
</evidence>
<dbReference type="Pfam" id="PF00001">
    <property type="entry name" value="7tm_1"/>
    <property type="match status" value="1"/>
</dbReference>
<dbReference type="PANTHER" id="PTHR24231:SF35">
    <property type="entry name" value="P2Y PURINOCEPTOR 4-LIKE"/>
    <property type="match status" value="1"/>
</dbReference>
<evidence type="ECO:0000256" key="10">
    <source>
        <dbReference type="SAM" id="Phobius"/>
    </source>
</evidence>
<dbReference type="PROSITE" id="PS50262">
    <property type="entry name" value="G_PROTEIN_RECEP_F1_2"/>
    <property type="match status" value="1"/>
</dbReference>
<evidence type="ECO:0000256" key="9">
    <source>
        <dbReference type="RuleBase" id="RU000688"/>
    </source>
</evidence>
<evidence type="ECO:0000256" key="5">
    <source>
        <dbReference type="ARBA" id="ARBA00023040"/>
    </source>
</evidence>
<protein>
    <submittedName>
        <fullName evidence="12">P2Y purinoceptor 4</fullName>
    </submittedName>
</protein>
<accession>A0AAD8CR98</accession>
<organism evidence="12 13">
    <name type="scientific">Acipenser oxyrinchus oxyrinchus</name>
    <dbReference type="NCBI Taxonomy" id="40147"/>
    <lineage>
        <taxon>Eukaryota</taxon>
        <taxon>Metazoa</taxon>
        <taxon>Chordata</taxon>
        <taxon>Craniata</taxon>
        <taxon>Vertebrata</taxon>
        <taxon>Euteleostomi</taxon>
        <taxon>Actinopterygii</taxon>
        <taxon>Chondrostei</taxon>
        <taxon>Acipenseriformes</taxon>
        <taxon>Acipenseridae</taxon>
        <taxon>Acipenser</taxon>
    </lineage>
</organism>
<dbReference type="CDD" id="cd15922">
    <property type="entry name" value="7tmA_P2Y-like"/>
    <property type="match status" value="1"/>
</dbReference>
<name>A0AAD8CR98_ACIOX</name>
<gene>
    <name evidence="12" type="primary">P2ry4</name>
    <name evidence="12" type="ORF">AOXY_G26656</name>
</gene>
<evidence type="ECO:0000313" key="13">
    <source>
        <dbReference type="Proteomes" id="UP001230051"/>
    </source>
</evidence>
<dbReference type="PRINTS" id="PR01157">
    <property type="entry name" value="P2YPURNOCPTR"/>
</dbReference>
<dbReference type="InterPro" id="IPR017452">
    <property type="entry name" value="GPCR_Rhodpsn_7TM"/>
</dbReference>
<feature type="transmembrane region" description="Helical" evidence="10">
    <location>
        <begin position="179"/>
        <end position="209"/>
    </location>
</feature>
<keyword evidence="8 9" id="KW-0807">Transducer</keyword>
<dbReference type="PROSITE" id="PS00237">
    <property type="entry name" value="G_PROTEIN_RECEP_F1_1"/>
    <property type="match status" value="1"/>
</dbReference>
<dbReference type="Proteomes" id="UP001230051">
    <property type="component" value="Unassembled WGS sequence"/>
</dbReference>
<comment type="caution">
    <text evidence="12">The sequence shown here is derived from an EMBL/GenBank/DDBJ whole genome shotgun (WGS) entry which is preliminary data.</text>
</comment>
<evidence type="ECO:0000256" key="1">
    <source>
        <dbReference type="ARBA" id="ARBA00004651"/>
    </source>
</evidence>
<evidence type="ECO:0000256" key="4">
    <source>
        <dbReference type="ARBA" id="ARBA00022989"/>
    </source>
</evidence>
<feature type="transmembrane region" description="Helical" evidence="10">
    <location>
        <begin position="140"/>
        <end position="159"/>
    </location>
</feature>
<feature type="transmembrane region" description="Helical" evidence="10">
    <location>
        <begin position="102"/>
        <end position="120"/>
    </location>
</feature>
<evidence type="ECO:0000256" key="7">
    <source>
        <dbReference type="ARBA" id="ARBA00023170"/>
    </source>
</evidence>
<dbReference type="GO" id="GO:0004930">
    <property type="term" value="F:G protein-coupled receptor activity"/>
    <property type="evidence" value="ECO:0007669"/>
    <property type="project" value="UniProtKB-KW"/>
</dbReference>
<dbReference type="PRINTS" id="PR00237">
    <property type="entry name" value="GPCRRHODOPSN"/>
</dbReference>
<evidence type="ECO:0000313" key="12">
    <source>
        <dbReference type="EMBL" id="KAK1155815.1"/>
    </source>
</evidence>
<dbReference type="AlphaFoldDB" id="A0AAD8CR98"/>
<dbReference type="InterPro" id="IPR000276">
    <property type="entry name" value="GPCR_Rhodpsn"/>
</dbReference>
<keyword evidence="6 10" id="KW-0472">Membrane</keyword>
<proteinExistence type="inferred from homology"/>
<feature type="transmembrane region" description="Helical" evidence="10">
    <location>
        <begin position="20"/>
        <end position="46"/>
    </location>
</feature>
<keyword evidence="5 9" id="KW-0297">G-protein coupled receptor</keyword>
<sequence length="348" mass="39326">MNSSLLHINGTFSCPAEPQSIVIPTLLILVFLGGFILNSASLWIFWFRIPRWNSGMILQFHLALSDAMVTPAAPFMATYYFLGSHWPFGPFLCQLKVFLLSTHLYSSIYFLMLISVHRYVAVVHYSRVSRMKSKEFVHKLCLGMWFFLFIKGTAFFFVMETSQVGNHTKCLSIHQDQLTGFYFIMNFVLLVPGFLVPFAISVTCYSLLVSSVSKMKTNTLKGKVIKTKSLKMIAVCMSIFVACFTPLHVARTLGVVLKRFFPSSCVLLTQVESAYYISWTLAGANCCLDPLLYYFGSEKFNESFKSSLNRIGFRFHWPAAPRGRDSTSQSMTTRAGTTALQEACRLTA</sequence>
<dbReference type="GO" id="GO:0005886">
    <property type="term" value="C:plasma membrane"/>
    <property type="evidence" value="ECO:0007669"/>
    <property type="project" value="UniProtKB-SubCell"/>
</dbReference>
<evidence type="ECO:0000256" key="2">
    <source>
        <dbReference type="ARBA" id="ARBA00022475"/>
    </source>
</evidence>
<reference evidence="12" key="1">
    <citation type="submission" date="2022-02" db="EMBL/GenBank/DDBJ databases">
        <title>Atlantic sturgeon de novo genome assembly.</title>
        <authorList>
            <person name="Stock M."/>
            <person name="Klopp C."/>
            <person name="Guiguen Y."/>
            <person name="Cabau C."/>
            <person name="Parinello H."/>
            <person name="Santidrian Yebra-Pimentel E."/>
            <person name="Kuhl H."/>
            <person name="Dirks R.P."/>
            <person name="Guessner J."/>
            <person name="Wuertz S."/>
            <person name="Du K."/>
            <person name="Schartl M."/>
        </authorList>
    </citation>
    <scope>NUCLEOTIDE SEQUENCE</scope>
    <source>
        <strain evidence="12">STURGEONOMICS-FGT-2020</strain>
        <tissue evidence="12">Whole blood</tissue>
    </source>
</reference>
<keyword evidence="2" id="KW-1003">Cell membrane</keyword>
<feature type="domain" description="G-protein coupled receptors family 1 profile" evidence="11">
    <location>
        <begin position="37"/>
        <end position="293"/>
    </location>
</feature>
<keyword evidence="13" id="KW-1185">Reference proteome</keyword>
<dbReference type="EMBL" id="JAGXEW010000029">
    <property type="protein sequence ID" value="KAK1155815.1"/>
    <property type="molecule type" value="Genomic_DNA"/>
</dbReference>
<evidence type="ECO:0000256" key="8">
    <source>
        <dbReference type="ARBA" id="ARBA00023224"/>
    </source>
</evidence>
<keyword evidence="7 9" id="KW-0675">Receptor</keyword>
<feature type="transmembrane region" description="Helical" evidence="10">
    <location>
        <begin position="230"/>
        <end position="253"/>
    </location>
</feature>